<evidence type="ECO:0000256" key="5">
    <source>
        <dbReference type="ARBA" id="ARBA00023002"/>
    </source>
</evidence>
<evidence type="ECO:0000313" key="7">
    <source>
        <dbReference type="EMBL" id="CAE8641314.1"/>
    </source>
</evidence>
<dbReference type="Pfam" id="PF01266">
    <property type="entry name" value="DAO"/>
    <property type="match status" value="1"/>
</dbReference>
<evidence type="ECO:0000256" key="1">
    <source>
        <dbReference type="ARBA" id="ARBA00001974"/>
    </source>
</evidence>
<dbReference type="InterPro" id="IPR006076">
    <property type="entry name" value="FAD-dep_OxRdtase"/>
</dbReference>
<dbReference type="SUPFAM" id="SSF51905">
    <property type="entry name" value="FAD/NAD(P)-binding domain"/>
    <property type="match status" value="1"/>
</dbReference>
<evidence type="ECO:0000313" key="8">
    <source>
        <dbReference type="Proteomes" id="UP000654075"/>
    </source>
</evidence>
<dbReference type="GO" id="GO:0008115">
    <property type="term" value="F:sarcosine oxidase activity"/>
    <property type="evidence" value="ECO:0007669"/>
    <property type="project" value="TreeGrafter"/>
</dbReference>
<dbReference type="GO" id="GO:0050660">
    <property type="term" value="F:flavin adenine dinucleotide binding"/>
    <property type="evidence" value="ECO:0007669"/>
    <property type="project" value="InterPro"/>
</dbReference>
<sequence>IVVGGGAAGSAAAYHLAKAGVDVLLLEQAQPDCGDGQQLLHGSSAGESRITRLTDVDEHMTRMSCLAMAAWKEVEEDWGSALVKKTGGLEVGLREAPQLASIRAAAQAAGVPLEELSSAEIKQRWPAFADMPSDIIGLFNKDAGILNPVKCIEAFRSLATRKGARLRFGERLVGLRWVAETKHFELLTQPVSPTLHADPSRAQTTHYRCGRVVLAPGSWLKESLRLLTPPVPIPTSTVWEISYGWYRVATEKTAETLQEMSAIPVWRSFHQSRCYGFPVSERPGWVKVAPHAAPKESIFSDPQERSRKPNLVEFDATRQLVGTLFGSRLSPEPVGHEQTCLYTVTADERFVLGAHPAIPDGRLVLCGGFCGSGFKHSALVGRLATEMVLNNGMSKQLDLSPFCPGRPGLYAAPASELMRSAKL</sequence>
<reference evidence="7" key="1">
    <citation type="submission" date="2021-02" db="EMBL/GenBank/DDBJ databases">
        <authorList>
            <person name="Dougan E. K."/>
            <person name="Rhodes N."/>
            <person name="Thang M."/>
            <person name="Chan C."/>
        </authorList>
    </citation>
    <scope>NUCLEOTIDE SEQUENCE</scope>
</reference>
<dbReference type="OMA" id="FPSMWFQ"/>
<evidence type="ECO:0000256" key="4">
    <source>
        <dbReference type="ARBA" id="ARBA00022827"/>
    </source>
</evidence>
<protein>
    <recommendedName>
        <fullName evidence="6">FAD dependent oxidoreductase domain-containing protein</fullName>
    </recommendedName>
</protein>
<comment type="similarity">
    <text evidence="2">Belongs to the MSOX/MTOX family.</text>
</comment>
<dbReference type="InterPro" id="IPR036188">
    <property type="entry name" value="FAD/NAD-bd_sf"/>
</dbReference>
<evidence type="ECO:0000256" key="3">
    <source>
        <dbReference type="ARBA" id="ARBA00022630"/>
    </source>
</evidence>
<organism evidence="7 8">
    <name type="scientific">Polarella glacialis</name>
    <name type="common">Dinoflagellate</name>
    <dbReference type="NCBI Taxonomy" id="89957"/>
    <lineage>
        <taxon>Eukaryota</taxon>
        <taxon>Sar</taxon>
        <taxon>Alveolata</taxon>
        <taxon>Dinophyceae</taxon>
        <taxon>Suessiales</taxon>
        <taxon>Suessiaceae</taxon>
        <taxon>Polarella</taxon>
    </lineage>
</organism>
<evidence type="ECO:0000259" key="6">
    <source>
        <dbReference type="Pfam" id="PF01266"/>
    </source>
</evidence>
<dbReference type="SUPFAM" id="SSF54373">
    <property type="entry name" value="FAD-linked reductases, C-terminal domain"/>
    <property type="match status" value="1"/>
</dbReference>
<dbReference type="PANTHER" id="PTHR10961">
    <property type="entry name" value="PEROXISOMAL SARCOSINE OXIDASE"/>
    <property type="match status" value="1"/>
</dbReference>
<comment type="caution">
    <text evidence="7">The sequence shown here is derived from an EMBL/GenBank/DDBJ whole genome shotgun (WGS) entry which is preliminary data.</text>
</comment>
<dbReference type="Gene3D" id="3.30.9.10">
    <property type="entry name" value="D-Amino Acid Oxidase, subunit A, domain 2"/>
    <property type="match status" value="1"/>
</dbReference>
<feature type="non-terminal residue" evidence="7">
    <location>
        <position position="1"/>
    </location>
</feature>
<dbReference type="OrthoDB" id="424974at2759"/>
<dbReference type="PANTHER" id="PTHR10961:SF7">
    <property type="entry name" value="FAD DEPENDENT OXIDOREDUCTASE DOMAIN-CONTAINING PROTEIN"/>
    <property type="match status" value="1"/>
</dbReference>
<keyword evidence="4" id="KW-0274">FAD</keyword>
<name>A0A813HUC5_POLGL</name>
<dbReference type="InterPro" id="IPR045170">
    <property type="entry name" value="MTOX"/>
</dbReference>
<proteinExistence type="inferred from homology"/>
<evidence type="ECO:0000256" key="2">
    <source>
        <dbReference type="ARBA" id="ARBA00010989"/>
    </source>
</evidence>
<feature type="domain" description="FAD dependent oxidoreductase" evidence="6">
    <location>
        <begin position="1"/>
        <end position="387"/>
    </location>
</feature>
<dbReference type="Gene3D" id="3.50.50.60">
    <property type="entry name" value="FAD/NAD(P)-binding domain"/>
    <property type="match status" value="1"/>
</dbReference>
<dbReference type="AlphaFoldDB" id="A0A813HUC5"/>
<keyword evidence="8" id="KW-1185">Reference proteome</keyword>
<comment type="cofactor">
    <cofactor evidence="1">
        <name>FAD</name>
        <dbReference type="ChEBI" id="CHEBI:57692"/>
    </cofactor>
</comment>
<keyword evidence="5" id="KW-0560">Oxidoreductase</keyword>
<gene>
    <name evidence="7" type="ORF">PGLA1383_LOCUS55993</name>
</gene>
<dbReference type="Proteomes" id="UP000654075">
    <property type="component" value="Unassembled WGS sequence"/>
</dbReference>
<keyword evidence="3" id="KW-0285">Flavoprotein</keyword>
<dbReference type="EMBL" id="CAJNNV010032876">
    <property type="protein sequence ID" value="CAE8641314.1"/>
    <property type="molecule type" value="Genomic_DNA"/>
</dbReference>
<accession>A0A813HUC5</accession>